<evidence type="ECO:0000313" key="2">
    <source>
        <dbReference type="Proteomes" id="UP000265355"/>
    </source>
</evidence>
<reference evidence="1 2" key="1">
    <citation type="submission" date="2018-08" db="EMBL/GenBank/DDBJ databases">
        <title>Genome Sequence of Clavibacter michiganensis Subspecies type strains, and the Atypical Peach-Colored Strains Isolated from Tomato.</title>
        <authorList>
            <person name="Osdaghi E."/>
            <person name="Portier P."/>
            <person name="Briand M."/>
            <person name="Jacques M.-A."/>
        </authorList>
    </citation>
    <scope>NUCLEOTIDE SEQUENCE [LARGE SCALE GENOMIC DNA]</scope>
    <source>
        <strain evidence="1 2">CFBP 8216</strain>
    </source>
</reference>
<keyword evidence="2" id="KW-1185">Reference proteome</keyword>
<evidence type="ECO:0000313" key="1">
    <source>
        <dbReference type="EMBL" id="RII86350.1"/>
    </source>
</evidence>
<comment type="caution">
    <text evidence="1">The sequence shown here is derived from an EMBL/GenBank/DDBJ whole genome shotgun (WGS) entry which is preliminary data.</text>
</comment>
<organism evidence="1 2">
    <name type="scientific">Clavibacter californiensis</name>
    <dbReference type="NCBI Taxonomy" id="1401995"/>
    <lineage>
        <taxon>Bacteria</taxon>
        <taxon>Bacillati</taxon>
        <taxon>Actinomycetota</taxon>
        <taxon>Actinomycetes</taxon>
        <taxon>Micrococcales</taxon>
        <taxon>Microbacteriaceae</taxon>
        <taxon>Clavibacter</taxon>
    </lineage>
</organism>
<name>A0ABX9N231_9MICO</name>
<dbReference type="GO" id="GO:0032259">
    <property type="term" value="P:methylation"/>
    <property type="evidence" value="ECO:0007669"/>
    <property type="project" value="UniProtKB-KW"/>
</dbReference>
<feature type="non-terminal residue" evidence="1">
    <location>
        <position position="50"/>
    </location>
</feature>
<protein>
    <submittedName>
        <fullName evidence="1">Class I SAM-dependent methyltransferase</fullName>
    </submittedName>
</protein>
<dbReference type="Proteomes" id="UP000265355">
    <property type="component" value="Unassembled WGS sequence"/>
</dbReference>
<sequence length="50" mass="5144">MTLDLEDYSPGAEFYDLVARRHTEALAGVLAEALAGVPAGAADPGTVVEL</sequence>
<keyword evidence="1" id="KW-0808">Transferase</keyword>
<proteinExistence type="predicted"/>
<gene>
    <name evidence="1" type="ORF">DZF98_16705</name>
</gene>
<accession>A0ABX9N231</accession>
<keyword evidence="1" id="KW-0489">Methyltransferase</keyword>
<dbReference type="EMBL" id="QWEE01000646">
    <property type="protein sequence ID" value="RII86350.1"/>
    <property type="molecule type" value="Genomic_DNA"/>
</dbReference>
<dbReference type="GO" id="GO:0008168">
    <property type="term" value="F:methyltransferase activity"/>
    <property type="evidence" value="ECO:0007669"/>
    <property type="project" value="UniProtKB-KW"/>
</dbReference>